<reference evidence="3" key="1">
    <citation type="submission" date="2021-02" db="EMBL/GenBank/DDBJ databases">
        <authorList>
            <person name="Nowell W R."/>
        </authorList>
    </citation>
    <scope>NUCLEOTIDE SEQUENCE</scope>
    <source>
        <strain evidence="3">Ploen Becks lab</strain>
    </source>
</reference>
<evidence type="ECO:0000313" key="3">
    <source>
        <dbReference type="EMBL" id="CAF0860895.1"/>
    </source>
</evidence>
<feature type="compositionally biased region" description="Basic and acidic residues" evidence="2">
    <location>
        <begin position="1"/>
        <end position="10"/>
    </location>
</feature>
<organism evidence="3 4">
    <name type="scientific">Brachionus calyciflorus</name>
    <dbReference type="NCBI Taxonomy" id="104777"/>
    <lineage>
        <taxon>Eukaryota</taxon>
        <taxon>Metazoa</taxon>
        <taxon>Spiralia</taxon>
        <taxon>Gnathifera</taxon>
        <taxon>Rotifera</taxon>
        <taxon>Eurotatoria</taxon>
        <taxon>Monogononta</taxon>
        <taxon>Pseudotrocha</taxon>
        <taxon>Ploima</taxon>
        <taxon>Brachionidae</taxon>
        <taxon>Brachionus</taxon>
    </lineage>
</organism>
<evidence type="ECO:0000256" key="1">
    <source>
        <dbReference type="SAM" id="Coils"/>
    </source>
</evidence>
<name>A0A813X2W4_9BILA</name>
<dbReference type="AlphaFoldDB" id="A0A813X2W4"/>
<comment type="caution">
    <text evidence="3">The sequence shown here is derived from an EMBL/GenBank/DDBJ whole genome shotgun (WGS) entry which is preliminary data.</text>
</comment>
<keyword evidence="1" id="KW-0175">Coiled coil</keyword>
<dbReference type="OrthoDB" id="10237634at2759"/>
<evidence type="ECO:0000256" key="2">
    <source>
        <dbReference type="SAM" id="MobiDB-lite"/>
    </source>
</evidence>
<accession>A0A813X2W4</accession>
<feature type="region of interest" description="Disordered" evidence="2">
    <location>
        <begin position="1"/>
        <end position="20"/>
    </location>
</feature>
<protein>
    <submittedName>
        <fullName evidence="3">Uncharacterized protein</fullName>
    </submittedName>
</protein>
<proteinExistence type="predicted"/>
<dbReference type="Proteomes" id="UP000663879">
    <property type="component" value="Unassembled WGS sequence"/>
</dbReference>
<dbReference type="EMBL" id="CAJNOC010001392">
    <property type="protein sequence ID" value="CAF0860895.1"/>
    <property type="molecule type" value="Genomic_DNA"/>
</dbReference>
<evidence type="ECO:0000313" key="4">
    <source>
        <dbReference type="Proteomes" id="UP000663879"/>
    </source>
</evidence>
<keyword evidence="4" id="KW-1185">Reference proteome</keyword>
<feature type="coiled-coil region" evidence="1">
    <location>
        <begin position="178"/>
        <end position="269"/>
    </location>
</feature>
<sequence>MIQINEKRSSSDSNEFEEQKQGAFSSIKTFILSKSRKPENINDNDIIINSNDQKLLIKVQESPKKPTLNLIETNIEESFNISSISEVSELHPVDKLRFYYKIITSIKDGLMYRTSTPSGERSFVEELQNIKEMPLTTDQIFISSKLAPNIEKIENKIGDTEELIQNFDLLILEKDTKIRFYENDSNKLQGEIERLRKSLSDEIDINNSSDNRFQKMEEEIKSLKNTIVEKETEISNLSHQNPLRNEQKIKKLELEIHSAHEEKKNIEIVNASLLAEKINNETIIKSLKDEIQHTGIENSKTIDSLQQEINRLQDEKRIQGIMLSAEENNSSLKIVLLLQEIKKLTDQNNYIKNCENKNIEKIQSLEKLLADSKNLSDLDADKKLKEEYDAILQKKDTNKFGNFESSCLNYRNLILDLKEEIQKKKDPIIGVRDGPGVANGRFVYLGNRGKPYFLTPGLNKTYVTDRVQFIKFFEY</sequence>
<gene>
    <name evidence="3" type="ORF">OXX778_LOCUS9433</name>
</gene>